<evidence type="ECO:0000259" key="1">
    <source>
        <dbReference type="PROSITE" id="PS51201"/>
    </source>
</evidence>
<accession>A0A1B1UL61</accession>
<dbReference type="KEGG" id="bic:LMTR13_28630"/>
<proteinExistence type="predicted"/>
<dbReference type="AlphaFoldDB" id="A0A1B1UL61"/>
<dbReference type="STRING" id="1274631.LMTR13_28630"/>
<evidence type="ECO:0000313" key="2">
    <source>
        <dbReference type="EMBL" id="ANW03520.1"/>
    </source>
</evidence>
<dbReference type="GO" id="GO:0006813">
    <property type="term" value="P:potassium ion transport"/>
    <property type="evidence" value="ECO:0007669"/>
    <property type="project" value="InterPro"/>
</dbReference>
<dbReference type="Gene3D" id="3.40.50.720">
    <property type="entry name" value="NAD(P)-binding Rossmann-like Domain"/>
    <property type="match status" value="1"/>
</dbReference>
<dbReference type="PROSITE" id="PS51201">
    <property type="entry name" value="RCK_N"/>
    <property type="match status" value="1"/>
</dbReference>
<feature type="domain" description="RCK N-terminal" evidence="1">
    <location>
        <begin position="5"/>
        <end position="121"/>
    </location>
</feature>
<dbReference type="PANTHER" id="PTHR43833">
    <property type="entry name" value="POTASSIUM CHANNEL PROTEIN 2-RELATED-RELATED"/>
    <property type="match status" value="1"/>
</dbReference>
<dbReference type="RefSeq" id="WP_065730695.1">
    <property type="nucleotide sequence ID" value="NZ_CP016428.1"/>
</dbReference>
<sequence length="222" mass="24086">MPAGQRTYAVIGLGQFGSTIALELTRLGDRVIGIDANETQVTPLADKIAHAIVADARDDDALREAGVAECDVAIVAIGENLEANIVASMNLKLIGVSTIWAKANSRTHHRILSRIGVDRVVQPEHDTGVHVAHTLHSPFLRNYMPLGNGYSAVNVDVPDKFDGHPFSALGISGYKDLYWVGLVRGQGFSPSFELDTEHFLRRGDKLLFVGRPDVLRRLAASL</sequence>
<dbReference type="InterPro" id="IPR003148">
    <property type="entry name" value="RCK_N"/>
</dbReference>
<reference evidence="2 3" key="1">
    <citation type="submission" date="2016-07" db="EMBL/GenBank/DDBJ databases">
        <title>Complete genome sequence of Bradyrhizobium icense LMTR 13T, a potential inoculant strain isolated from lima bean (Phaseolus lunatus) in Peru.</title>
        <authorList>
            <person name="Ormeno-Orrillo E."/>
            <person name="Duran D."/>
            <person name="Rogel M.A."/>
            <person name="Rey L."/>
            <person name="Imperial J."/>
            <person name="Ruiz-Argueso T."/>
            <person name="Martinez-Romero E."/>
        </authorList>
    </citation>
    <scope>NUCLEOTIDE SEQUENCE [LARGE SCALE GENOMIC DNA]</scope>
    <source>
        <strain evidence="2 3">LMTR 13</strain>
    </source>
</reference>
<dbReference type="Proteomes" id="UP000092839">
    <property type="component" value="Chromosome"/>
</dbReference>
<gene>
    <name evidence="2" type="ORF">LMTR13_28630</name>
</gene>
<dbReference type="EMBL" id="CP016428">
    <property type="protein sequence ID" value="ANW03520.1"/>
    <property type="molecule type" value="Genomic_DNA"/>
</dbReference>
<dbReference type="Gene3D" id="3.30.70.1450">
    <property type="entry name" value="Regulator of K+ conductance, C-terminal domain"/>
    <property type="match status" value="1"/>
</dbReference>
<protein>
    <recommendedName>
        <fullName evidence="1">RCK N-terminal domain-containing protein</fullName>
    </recommendedName>
</protein>
<dbReference type="OrthoDB" id="9781411at2"/>
<dbReference type="InterPro" id="IPR050721">
    <property type="entry name" value="Trk_Ktr_HKT_K-transport"/>
</dbReference>
<dbReference type="InterPro" id="IPR036291">
    <property type="entry name" value="NAD(P)-bd_dom_sf"/>
</dbReference>
<dbReference type="InterPro" id="IPR036721">
    <property type="entry name" value="RCK_C_sf"/>
</dbReference>
<evidence type="ECO:0000313" key="3">
    <source>
        <dbReference type="Proteomes" id="UP000092839"/>
    </source>
</evidence>
<organism evidence="2 3">
    <name type="scientific">Bradyrhizobium icense</name>
    <dbReference type="NCBI Taxonomy" id="1274631"/>
    <lineage>
        <taxon>Bacteria</taxon>
        <taxon>Pseudomonadati</taxon>
        <taxon>Pseudomonadota</taxon>
        <taxon>Alphaproteobacteria</taxon>
        <taxon>Hyphomicrobiales</taxon>
        <taxon>Nitrobacteraceae</taxon>
        <taxon>Bradyrhizobium</taxon>
    </lineage>
</organism>
<name>A0A1B1UL61_9BRAD</name>
<dbReference type="Pfam" id="PF02254">
    <property type="entry name" value="TrkA_N"/>
    <property type="match status" value="1"/>
</dbReference>
<dbReference type="SUPFAM" id="SSF51735">
    <property type="entry name" value="NAD(P)-binding Rossmann-fold domains"/>
    <property type="match status" value="1"/>
</dbReference>
<dbReference type="PANTHER" id="PTHR43833:SF7">
    <property type="entry name" value="KTR SYSTEM POTASSIUM UPTAKE PROTEIN C"/>
    <property type="match status" value="1"/>
</dbReference>
<dbReference type="SUPFAM" id="SSF116726">
    <property type="entry name" value="TrkA C-terminal domain-like"/>
    <property type="match status" value="1"/>
</dbReference>
<keyword evidence="3" id="KW-1185">Reference proteome</keyword>